<evidence type="ECO:0000313" key="5">
    <source>
        <dbReference type="Proteomes" id="UP001080333"/>
    </source>
</evidence>
<feature type="region of interest" description="Disordered" evidence="2">
    <location>
        <begin position="42"/>
        <end position="79"/>
    </location>
</feature>
<proteinExistence type="predicted"/>
<name>A0A9X3EBS1_9LACO</name>
<dbReference type="Proteomes" id="UP001080333">
    <property type="component" value="Unassembled WGS sequence"/>
</dbReference>
<dbReference type="RefSeq" id="WP_267286896.1">
    <property type="nucleotide sequence ID" value="NZ_QVOQ01000005.1"/>
</dbReference>
<feature type="domain" description="Phage capsid-like C-terminal" evidence="3">
    <location>
        <begin position="127"/>
        <end position="341"/>
    </location>
</feature>
<feature type="compositionally biased region" description="Basic and acidic residues" evidence="2">
    <location>
        <begin position="42"/>
        <end position="54"/>
    </location>
</feature>
<dbReference type="Pfam" id="PF05065">
    <property type="entry name" value="Phage_capsid"/>
    <property type="match status" value="1"/>
</dbReference>
<gene>
    <name evidence="4" type="ORF">D0502_02175</name>
</gene>
<dbReference type="EMBL" id="QVOQ01000005">
    <property type="protein sequence ID" value="MCX7578208.1"/>
    <property type="molecule type" value="Genomic_DNA"/>
</dbReference>
<organism evidence="4 5">
    <name type="scientific">Leuconostoc falkenbergense</name>
    <dbReference type="NCBI Taxonomy" id="2766470"/>
    <lineage>
        <taxon>Bacteria</taxon>
        <taxon>Bacillati</taxon>
        <taxon>Bacillota</taxon>
        <taxon>Bacilli</taxon>
        <taxon>Lactobacillales</taxon>
        <taxon>Lactobacillaceae</taxon>
        <taxon>Leuconostoc</taxon>
    </lineage>
</organism>
<sequence length="383" mass="41539">MTKEQLQAAFRDASTKASDLNAKLNNMVQDDSASVEDIKKAQDELTDAKTRRDILNSQLKSFEDAEPEPKKPGKKTNVFDNADEKLAASKKAINDFIHHGRVLDDVNGVTSPDAQPIIPEEIIYNPQAEVNSVVDLSTLVTKTPVTTQKGTYPILLRAGAVFADVDELKDNPELEKPQFNEVDWTVKTKRGALAISQESIDDAQVDLTGIVSQQIGEVTVNTHNASIAPVLKGFAAKSATTTNLVDTIKHILNVDLDPAYVKSIVASQSLYNALDTLKDNNGQYIFHKDITSVSGATLLGVPVYMVGDDLLGSAGDQVAFIGDLKRGVLFTDRKQITLSWEYYQGYGKYLAGVLRFGVEQADAKAGYFLTNTAAPVSTTGDGK</sequence>
<evidence type="ECO:0000259" key="3">
    <source>
        <dbReference type="Pfam" id="PF05065"/>
    </source>
</evidence>
<comment type="caution">
    <text evidence="4">The sequence shown here is derived from an EMBL/GenBank/DDBJ whole genome shotgun (WGS) entry which is preliminary data.</text>
</comment>
<evidence type="ECO:0000256" key="1">
    <source>
        <dbReference type="ARBA" id="ARBA00004328"/>
    </source>
</evidence>
<reference evidence="4" key="1">
    <citation type="submission" date="2018-08" db="EMBL/GenBank/DDBJ databases">
        <title>Draft genome sequences of Leuconostoc spp. and Weissella spp. with biocontrol potential.</title>
        <authorList>
            <person name="Lo R."/>
            <person name="Ho V.T.T."/>
            <person name="Turner M.S."/>
        </authorList>
    </citation>
    <scope>NUCLEOTIDE SEQUENCE</scope>
    <source>
        <strain evidence="4">156</strain>
    </source>
</reference>
<dbReference type="InterPro" id="IPR054612">
    <property type="entry name" value="Phage_capsid-like_C"/>
</dbReference>
<dbReference type="NCBIfam" id="TIGR01554">
    <property type="entry name" value="major_cap_HK97"/>
    <property type="match status" value="1"/>
</dbReference>
<evidence type="ECO:0000256" key="2">
    <source>
        <dbReference type="SAM" id="MobiDB-lite"/>
    </source>
</evidence>
<dbReference type="InterPro" id="IPR024455">
    <property type="entry name" value="Phage_capsid"/>
</dbReference>
<dbReference type="SUPFAM" id="SSF56563">
    <property type="entry name" value="Major capsid protein gp5"/>
    <property type="match status" value="1"/>
</dbReference>
<comment type="subcellular location">
    <subcellularLocation>
        <location evidence="1">Virion</location>
    </subcellularLocation>
</comment>
<dbReference type="AlphaFoldDB" id="A0A9X3EBS1"/>
<dbReference type="Gene3D" id="3.30.2320.10">
    <property type="entry name" value="hypothetical protein PF0899 domain"/>
    <property type="match status" value="1"/>
</dbReference>
<accession>A0A9X3EBS1</accession>
<feature type="compositionally biased region" description="Basic and acidic residues" evidence="2">
    <location>
        <begin position="61"/>
        <end position="71"/>
    </location>
</feature>
<protein>
    <submittedName>
        <fullName evidence="4">Phage major capsid protein</fullName>
    </submittedName>
</protein>
<evidence type="ECO:0000313" key="4">
    <source>
        <dbReference type="EMBL" id="MCX7578208.1"/>
    </source>
</evidence>